<organism evidence="2 3">
    <name type="scientific">Capnocytophaga gingivalis</name>
    <dbReference type="NCBI Taxonomy" id="1017"/>
    <lineage>
        <taxon>Bacteria</taxon>
        <taxon>Pseudomonadati</taxon>
        <taxon>Bacteroidota</taxon>
        <taxon>Flavobacteriia</taxon>
        <taxon>Flavobacteriales</taxon>
        <taxon>Flavobacteriaceae</taxon>
        <taxon>Capnocytophaga</taxon>
    </lineage>
</organism>
<dbReference type="InterPro" id="IPR011335">
    <property type="entry name" value="Restrct_endonuc-II-like"/>
</dbReference>
<dbReference type="InterPro" id="IPR011604">
    <property type="entry name" value="PDDEXK-like_dom_sf"/>
</dbReference>
<proteinExistence type="predicted"/>
<dbReference type="OrthoDB" id="9762792at2"/>
<dbReference type="InterPro" id="IPR027417">
    <property type="entry name" value="P-loop_NTPase"/>
</dbReference>
<feature type="domain" description="PD-(D/E)XK endonuclease-like" evidence="1">
    <location>
        <begin position="642"/>
        <end position="909"/>
    </location>
</feature>
<dbReference type="AlphaFoldDB" id="A0A250FP40"/>
<name>A0A250FP40_9FLAO</name>
<dbReference type="EMBL" id="CP022386">
    <property type="protein sequence ID" value="ATA86175.1"/>
    <property type="molecule type" value="Genomic_DNA"/>
</dbReference>
<dbReference type="GeneID" id="84807487"/>
<evidence type="ECO:0000259" key="1">
    <source>
        <dbReference type="Pfam" id="PF12705"/>
    </source>
</evidence>
<dbReference type="SUPFAM" id="SSF52980">
    <property type="entry name" value="Restriction endonuclease-like"/>
    <property type="match status" value="1"/>
</dbReference>
<dbReference type="Gene3D" id="3.40.50.300">
    <property type="entry name" value="P-loop containing nucleotide triphosphate hydrolases"/>
    <property type="match status" value="1"/>
</dbReference>
<dbReference type="Gene3D" id="3.90.320.10">
    <property type="match status" value="1"/>
</dbReference>
<dbReference type="RefSeq" id="WP_095909589.1">
    <property type="nucleotide sequence ID" value="NZ_CP022386.1"/>
</dbReference>
<dbReference type="KEGG" id="cgh:CGC50_02800"/>
<dbReference type="Gene3D" id="1.10.486.10">
    <property type="entry name" value="PCRA, domain 4"/>
    <property type="match status" value="1"/>
</dbReference>
<dbReference type="InterPro" id="IPR038726">
    <property type="entry name" value="PDDEXK_AddAB-type"/>
</dbReference>
<reference evidence="3" key="1">
    <citation type="submission" date="2017-06" db="EMBL/GenBank/DDBJ databases">
        <title>Capnocytophaga spp. assemblies.</title>
        <authorList>
            <person name="Gulvik C.A."/>
        </authorList>
    </citation>
    <scope>NUCLEOTIDE SEQUENCE [LARGE SCALE GENOMIC DNA]</scope>
    <source>
        <strain evidence="3">H1496</strain>
    </source>
</reference>
<dbReference type="Pfam" id="PF12705">
    <property type="entry name" value="PDDEXK_1"/>
    <property type="match status" value="1"/>
</dbReference>
<dbReference type="Proteomes" id="UP000217250">
    <property type="component" value="Chromosome"/>
</dbReference>
<evidence type="ECO:0000313" key="2">
    <source>
        <dbReference type="EMBL" id="ATA86175.1"/>
    </source>
</evidence>
<accession>A0A250FP40</accession>
<dbReference type="SUPFAM" id="SSF52540">
    <property type="entry name" value="P-loop containing nucleoside triphosphate hydrolases"/>
    <property type="match status" value="1"/>
</dbReference>
<sequence>MFLEQVIEDYLENYADTPTGEVIFITPHRRSALFLRKIFSEKVHKAAISPEFITLDNLLERISGIKKMPDLQGLFELYKVYKEHTESEVDDFEKFVGWGRMLWKDFSDIDQYLIAYKDIFPYMEAIKEAEHWSVGEELTPMQQRHLEFWRTLGTYYNAIHKVMYQQKQGYQGFIARIAYEQIDAYRQANKEKLHLFVGFNALSVAQEKIIQYILEEMQADIYWDIEKHFLNNQHSAGYFIENYLRRWKYYQRERKPKWITEEKTLPEIKIYGTPKQVNQIHLLTTLLEEIPEKEWEQTAIVLSDSDMLLPLLQAIDTNKLPINITMGYPLQQTPVHDLISAYFKLYISGRWYHKEIKALLEQPFLSNLLSENYKRDTITYINEHNFSYVYKKTLDLYVKEGDRELINLLFDDEKDISVSKLIENVIKLLFVIKESLEKSDKENILNLEYIYNFYELFNQIHYLQKKYNYIDNVKSLYYIYNDLLVKQKLSFRGEPLRGLQIMGVLEAQNIYFKNVLITSMNEGIFPKGNSVNSLIPFDVRANLGLPTYKESDYMYSYYFYRILQHTHRAILLYNTDTDGLRGSERSRFVLQLLSDYRIRSQVKFPEVKIIKQNQIEIAKDKNIIEKLVAIATKIDPKHRKGFSPSSLTTYVRNPIDFYQQQILDIRDEAEVEEIVEDRSLGTIIHRILELLYTPYVNSIISKKNINEIRKKVRETTEIVFKEYQQNDEISGKNIFVQQTIEEYVMKFLAIDEKNVSENVVTLLSVEQKIQIDIKFDEFPFPICFNGTIDRVERRGNDIYIVDYKSGIVDREDVKLSDKGWENLILDYKYSKAFQLLMYAYLLFKMGIIQDADNVYVGNYSFRRLKLGFIGFRNQKDKEISLVDSQVREEFEQKLIELLKEIYDPELPFVEK</sequence>
<protein>
    <submittedName>
        <fullName evidence="2">Nuclease</fullName>
    </submittedName>
</protein>
<evidence type="ECO:0000313" key="3">
    <source>
        <dbReference type="Proteomes" id="UP000217250"/>
    </source>
</evidence>
<gene>
    <name evidence="2" type="ORF">CGC50_02800</name>
</gene>